<proteinExistence type="predicted"/>
<dbReference type="OrthoDB" id="286378at2"/>
<feature type="transmembrane region" description="Helical" evidence="1">
    <location>
        <begin position="106"/>
        <end position="126"/>
    </location>
</feature>
<feature type="transmembrane region" description="Helical" evidence="1">
    <location>
        <begin position="147"/>
        <end position="165"/>
    </location>
</feature>
<comment type="caution">
    <text evidence="2">The sequence shown here is derived from an EMBL/GenBank/DDBJ whole genome shotgun (WGS) entry which is preliminary data.</text>
</comment>
<reference evidence="2 3" key="1">
    <citation type="submission" date="2018-02" db="EMBL/GenBank/DDBJ databases">
        <title>Comparative genomes isolates from brazilian mangrove.</title>
        <authorList>
            <person name="Araujo J.E."/>
            <person name="Taketani R.G."/>
            <person name="Silva M.C.P."/>
            <person name="Loureco M.V."/>
            <person name="Andreote F.D."/>
        </authorList>
    </citation>
    <scope>NUCLEOTIDE SEQUENCE [LARGE SCALE GENOMIC DNA]</scope>
    <source>
        <strain evidence="2 3">NAP PRIS-MGV</strain>
    </source>
</reference>
<gene>
    <name evidence="2" type="ORF">C5Y98_14250</name>
</gene>
<sequence>MTEVADPRPPRPSIWLILHSLVVIGASLWVVAMGAGAFLNTGEVCSQISLIIVVLPCAGYAAAQYWGTFRRSDGGAIRALFGHVAISLIGLLVGGSISAVPNAYGYWLIGAGVFFALGIPLNWQWYVRLRRAAAKGIPTDRKYQITLMEGVVFTSVLCVMTAVAIEGYRKSRPQTVEHVDASQAPFRLPVGASDVSCVGYSSFGDAVEFAVEEKALVDWFDAGGIPMSTQDPTAKLEEIATPQSVLRSGYFSGPKSISIQSGLKYKWKTPDFTLELYYDRGTKRAYYRFYFD</sequence>
<keyword evidence="1" id="KW-0812">Transmembrane</keyword>
<feature type="transmembrane region" description="Helical" evidence="1">
    <location>
        <begin position="48"/>
        <end position="67"/>
    </location>
</feature>
<feature type="transmembrane region" description="Helical" evidence="1">
    <location>
        <begin position="12"/>
        <end position="36"/>
    </location>
</feature>
<keyword evidence="1" id="KW-0472">Membrane</keyword>
<protein>
    <submittedName>
        <fullName evidence="2">Uncharacterized protein</fullName>
    </submittedName>
</protein>
<evidence type="ECO:0000313" key="2">
    <source>
        <dbReference type="EMBL" id="PQO35110.1"/>
    </source>
</evidence>
<feature type="transmembrane region" description="Helical" evidence="1">
    <location>
        <begin position="79"/>
        <end position="100"/>
    </location>
</feature>
<evidence type="ECO:0000256" key="1">
    <source>
        <dbReference type="SAM" id="Phobius"/>
    </source>
</evidence>
<accession>A0A2S8FSS7</accession>
<dbReference type="Proteomes" id="UP000239388">
    <property type="component" value="Unassembled WGS sequence"/>
</dbReference>
<dbReference type="RefSeq" id="WP_105354933.1">
    <property type="nucleotide sequence ID" value="NZ_PUIB01000016.1"/>
</dbReference>
<keyword evidence="1" id="KW-1133">Transmembrane helix</keyword>
<dbReference type="EMBL" id="PUIB01000016">
    <property type="protein sequence ID" value="PQO35110.1"/>
    <property type="molecule type" value="Genomic_DNA"/>
</dbReference>
<name>A0A2S8FSS7_9BACT</name>
<evidence type="ECO:0000313" key="3">
    <source>
        <dbReference type="Proteomes" id="UP000239388"/>
    </source>
</evidence>
<dbReference type="AlphaFoldDB" id="A0A2S8FSS7"/>
<organism evidence="2 3">
    <name type="scientific">Blastopirellula marina</name>
    <dbReference type="NCBI Taxonomy" id="124"/>
    <lineage>
        <taxon>Bacteria</taxon>
        <taxon>Pseudomonadati</taxon>
        <taxon>Planctomycetota</taxon>
        <taxon>Planctomycetia</taxon>
        <taxon>Pirellulales</taxon>
        <taxon>Pirellulaceae</taxon>
        <taxon>Blastopirellula</taxon>
    </lineage>
</organism>